<dbReference type="Proteomes" id="UP000805193">
    <property type="component" value="Unassembled WGS sequence"/>
</dbReference>
<evidence type="ECO:0000313" key="1">
    <source>
        <dbReference type="EMBL" id="KAG0436498.1"/>
    </source>
</evidence>
<accession>A0AC60QM19</accession>
<protein>
    <submittedName>
        <fullName evidence="1">Uncharacterized protein</fullName>
    </submittedName>
</protein>
<gene>
    <name evidence="1" type="ORF">HPB47_017915</name>
</gene>
<proteinExistence type="predicted"/>
<name>A0AC60QM19_IXOPE</name>
<reference evidence="1 2" key="1">
    <citation type="journal article" date="2020" name="Cell">
        <title>Large-Scale Comparative Analyses of Tick Genomes Elucidate Their Genetic Diversity and Vector Capacities.</title>
        <authorList>
            <consortium name="Tick Genome and Microbiome Consortium (TIGMIC)"/>
            <person name="Jia N."/>
            <person name="Wang J."/>
            <person name="Shi W."/>
            <person name="Du L."/>
            <person name="Sun Y."/>
            <person name="Zhan W."/>
            <person name="Jiang J.F."/>
            <person name="Wang Q."/>
            <person name="Zhang B."/>
            <person name="Ji P."/>
            <person name="Bell-Sakyi L."/>
            <person name="Cui X.M."/>
            <person name="Yuan T.T."/>
            <person name="Jiang B.G."/>
            <person name="Yang W.F."/>
            <person name="Lam T.T."/>
            <person name="Chang Q.C."/>
            <person name="Ding S.J."/>
            <person name="Wang X.J."/>
            <person name="Zhu J.G."/>
            <person name="Ruan X.D."/>
            <person name="Zhao L."/>
            <person name="Wei J.T."/>
            <person name="Ye R.Z."/>
            <person name="Que T.C."/>
            <person name="Du C.H."/>
            <person name="Zhou Y.H."/>
            <person name="Cheng J.X."/>
            <person name="Dai P.F."/>
            <person name="Guo W.B."/>
            <person name="Han X.H."/>
            <person name="Huang E.J."/>
            <person name="Li L.F."/>
            <person name="Wei W."/>
            <person name="Gao Y.C."/>
            <person name="Liu J.Z."/>
            <person name="Shao H.Z."/>
            <person name="Wang X."/>
            <person name="Wang C.C."/>
            <person name="Yang T.C."/>
            <person name="Huo Q.B."/>
            <person name="Li W."/>
            <person name="Chen H.Y."/>
            <person name="Chen S.E."/>
            <person name="Zhou L.G."/>
            <person name="Ni X.B."/>
            <person name="Tian J.H."/>
            <person name="Sheng Y."/>
            <person name="Liu T."/>
            <person name="Pan Y.S."/>
            <person name="Xia L.Y."/>
            <person name="Li J."/>
            <person name="Zhao F."/>
            <person name="Cao W.C."/>
        </authorList>
    </citation>
    <scope>NUCLEOTIDE SEQUENCE [LARGE SCALE GENOMIC DNA]</scope>
    <source>
        <strain evidence="1">Iper-2018</strain>
    </source>
</reference>
<feature type="non-terminal residue" evidence="1">
    <location>
        <position position="58"/>
    </location>
</feature>
<comment type="caution">
    <text evidence="1">The sequence shown here is derived from an EMBL/GenBank/DDBJ whole genome shotgun (WGS) entry which is preliminary data.</text>
</comment>
<feature type="non-terminal residue" evidence="1">
    <location>
        <position position="1"/>
    </location>
</feature>
<evidence type="ECO:0000313" key="2">
    <source>
        <dbReference type="Proteomes" id="UP000805193"/>
    </source>
</evidence>
<keyword evidence="2" id="KW-1185">Reference proteome</keyword>
<organism evidence="1 2">
    <name type="scientific">Ixodes persulcatus</name>
    <name type="common">Taiga tick</name>
    <dbReference type="NCBI Taxonomy" id="34615"/>
    <lineage>
        <taxon>Eukaryota</taxon>
        <taxon>Metazoa</taxon>
        <taxon>Ecdysozoa</taxon>
        <taxon>Arthropoda</taxon>
        <taxon>Chelicerata</taxon>
        <taxon>Arachnida</taxon>
        <taxon>Acari</taxon>
        <taxon>Parasitiformes</taxon>
        <taxon>Ixodida</taxon>
        <taxon>Ixodoidea</taxon>
        <taxon>Ixodidae</taxon>
        <taxon>Ixodinae</taxon>
        <taxon>Ixodes</taxon>
    </lineage>
</organism>
<dbReference type="EMBL" id="JABSTQ010006911">
    <property type="protein sequence ID" value="KAG0436498.1"/>
    <property type="molecule type" value="Genomic_DNA"/>
</dbReference>
<sequence length="58" mass="6207">RDYGRERALLGAALSTSTAAVIGGPSAPAEGNKLLHSKVVDLWHVFTFFSRNQLPGEP</sequence>